<protein>
    <submittedName>
        <fullName evidence="2">Uncharacterized protein</fullName>
    </submittedName>
</protein>
<evidence type="ECO:0000313" key="2">
    <source>
        <dbReference type="EMBL" id="GGZ70632.1"/>
    </source>
</evidence>
<reference evidence="2" key="2">
    <citation type="submission" date="2020-09" db="EMBL/GenBank/DDBJ databases">
        <authorList>
            <person name="Sun Q."/>
            <person name="Ohkuma M."/>
        </authorList>
    </citation>
    <scope>NUCLEOTIDE SEQUENCE</scope>
    <source>
        <strain evidence="2">JCM 4834</strain>
    </source>
</reference>
<gene>
    <name evidence="2" type="ORF">GCM10010371_33260</name>
</gene>
<feature type="region of interest" description="Disordered" evidence="1">
    <location>
        <begin position="1"/>
        <end position="21"/>
    </location>
</feature>
<evidence type="ECO:0000256" key="1">
    <source>
        <dbReference type="SAM" id="MobiDB-lite"/>
    </source>
</evidence>
<accession>A0A918V5L1</accession>
<comment type="caution">
    <text evidence="2">The sequence shown here is derived from an EMBL/GenBank/DDBJ whole genome shotgun (WGS) entry which is preliminary data.</text>
</comment>
<reference evidence="2" key="1">
    <citation type="journal article" date="2014" name="Int. J. Syst. Evol. Microbiol.">
        <title>Complete genome sequence of Corynebacterium casei LMG S-19264T (=DSM 44701T), isolated from a smear-ripened cheese.</title>
        <authorList>
            <consortium name="US DOE Joint Genome Institute (JGI-PGF)"/>
            <person name="Walter F."/>
            <person name="Albersmeier A."/>
            <person name="Kalinowski J."/>
            <person name="Ruckert C."/>
        </authorList>
    </citation>
    <scope>NUCLEOTIDE SEQUENCE</scope>
    <source>
        <strain evidence="2">JCM 4834</strain>
    </source>
</reference>
<name>A0A918V5L1_9ACTN</name>
<proteinExistence type="predicted"/>
<evidence type="ECO:0000313" key="3">
    <source>
        <dbReference type="Proteomes" id="UP000634660"/>
    </source>
</evidence>
<dbReference type="EMBL" id="BMVX01000011">
    <property type="protein sequence ID" value="GGZ70632.1"/>
    <property type="molecule type" value="Genomic_DNA"/>
</dbReference>
<feature type="region of interest" description="Disordered" evidence="1">
    <location>
        <begin position="53"/>
        <end position="78"/>
    </location>
</feature>
<dbReference type="Proteomes" id="UP000634660">
    <property type="component" value="Unassembled WGS sequence"/>
</dbReference>
<sequence>MGSESAAAGTGHSAESTTAATAAAGAGARVSACLMARILGRPLRIVPLAPALSGAGGRARWDGASAGRAHSARIGAKS</sequence>
<dbReference type="AlphaFoldDB" id="A0A918V5L1"/>
<organism evidence="2 3">
    <name type="scientific">Streptomyces subrutilus</name>
    <dbReference type="NCBI Taxonomy" id="36818"/>
    <lineage>
        <taxon>Bacteria</taxon>
        <taxon>Bacillati</taxon>
        <taxon>Actinomycetota</taxon>
        <taxon>Actinomycetes</taxon>
        <taxon>Kitasatosporales</taxon>
        <taxon>Streptomycetaceae</taxon>
        <taxon>Streptomyces</taxon>
    </lineage>
</organism>